<dbReference type="PaxDb" id="3708-A0A078IE64"/>
<name>A0A078IE64_BRANA</name>
<reference evidence="1" key="3">
    <citation type="submission" date="2021-01" db="EMBL/GenBank/DDBJ databases">
        <authorList>
            <consortium name="Genoscope - CEA"/>
            <person name="William W."/>
        </authorList>
    </citation>
    <scope>NUCLEOTIDE SEQUENCE</scope>
</reference>
<keyword evidence="3" id="KW-1185">Reference proteome</keyword>
<reference evidence="2 3" key="1">
    <citation type="journal article" date="2014" name="Science">
        <title>Plant genetics. Early allopolyploid evolution in the post-Neolithic Brassica napus oilseed genome.</title>
        <authorList>
            <person name="Chalhoub B."/>
            <person name="Denoeud F."/>
            <person name="Liu S."/>
            <person name="Parkin I.A."/>
            <person name="Tang H."/>
            <person name="Wang X."/>
            <person name="Chiquet J."/>
            <person name="Belcram H."/>
            <person name="Tong C."/>
            <person name="Samans B."/>
            <person name="Correa M."/>
            <person name="Da Silva C."/>
            <person name="Just J."/>
            <person name="Falentin C."/>
            <person name="Koh C.S."/>
            <person name="Le Clainche I."/>
            <person name="Bernard M."/>
            <person name="Bento P."/>
            <person name="Noel B."/>
            <person name="Labadie K."/>
            <person name="Alberti A."/>
            <person name="Charles M."/>
            <person name="Arnaud D."/>
            <person name="Guo H."/>
            <person name="Daviaud C."/>
            <person name="Alamery S."/>
            <person name="Jabbari K."/>
            <person name="Zhao M."/>
            <person name="Edger P.P."/>
            <person name="Chelaifa H."/>
            <person name="Tack D."/>
            <person name="Lassalle G."/>
            <person name="Mestiri I."/>
            <person name="Schnel N."/>
            <person name="Le Paslier M.C."/>
            <person name="Fan G."/>
            <person name="Renault V."/>
            <person name="Bayer P.E."/>
            <person name="Golicz A.A."/>
            <person name="Manoli S."/>
            <person name="Lee T.H."/>
            <person name="Thi V.H."/>
            <person name="Chalabi S."/>
            <person name="Hu Q."/>
            <person name="Fan C."/>
            <person name="Tollenaere R."/>
            <person name="Lu Y."/>
            <person name="Battail C."/>
            <person name="Shen J."/>
            <person name="Sidebottom C.H."/>
            <person name="Wang X."/>
            <person name="Canaguier A."/>
            <person name="Chauveau A."/>
            <person name="Berard A."/>
            <person name="Deniot G."/>
            <person name="Guan M."/>
            <person name="Liu Z."/>
            <person name="Sun F."/>
            <person name="Lim Y.P."/>
            <person name="Lyons E."/>
            <person name="Town C.D."/>
            <person name="Bancroft I."/>
            <person name="Wang X."/>
            <person name="Meng J."/>
            <person name="Ma J."/>
            <person name="Pires J.C."/>
            <person name="King G.J."/>
            <person name="Brunel D."/>
            <person name="Delourme R."/>
            <person name="Renard M."/>
            <person name="Aury J.M."/>
            <person name="Adams K.L."/>
            <person name="Batley J."/>
            <person name="Snowdon R.J."/>
            <person name="Tost J."/>
            <person name="Edwards D."/>
            <person name="Zhou Y."/>
            <person name="Hua W."/>
            <person name="Sharpe A.G."/>
            <person name="Paterson A.H."/>
            <person name="Guan C."/>
            <person name="Wincker P."/>
        </authorList>
    </citation>
    <scope>NUCLEOTIDE SEQUENCE [LARGE SCALE GENOMIC DNA]</scope>
    <source>
        <strain evidence="3">cv. Darmor-bzh</strain>
    </source>
</reference>
<dbReference type="EMBL" id="LK032811">
    <property type="protein sequence ID" value="CDY49125.1"/>
    <property type="molecule type" value="Genomic_DNA"/>
</dbReference>
<dbReference type="Gramene" id="CDY49125">
    <property type="protein sequence ID" value="CDY49125"/>
    <property type="gene ID" value="GSBRNA2T00092359001"/>
</dbReference>
<evidence type="ECO:0000313" key="3">
    <source>
        <dbReference type="Proteomes" id="UP000028999"/>
    </source>
</evidence>
<organism evidence="2 3">
    <name type="scientific">Brassica napus</name>
    <name type="common">Rape</name>
    <dbReference type="NCBI Taxonomy" id="3708"/>
    <lineage>
        <taxon>Eukaryota</taxon>
        <taxon>Viridiplantae</taxon>
        <taxon>Streptophyta</taxon>
        <taxon>Embryophyta</taxon>
        <taxon>Tracheophyta</taxon>
        <taxon>Spermatophyta</taxon>
        <taxon>Magnoliopsida</taxon>
        <taxon>eudicotyledons</taxon>
        <taxon>Gunneridae</taxon>
        <taxon>Pentapetalae</taxon>
        <taxon>rosids</taxon>
        <taxon>malvids</taxon>
        <taxon>Brassicales</taxon>
        <taxon>Brassicaceae</taxon>
        <taxon>Brassiceae</taxon>
        <taxon>Brassica</taxon>
    </lineage>
</organism>
<proteinExistence type="predicted"/>
<dbReference type="Proteomes" id="UP000028999">
    <property type="component" value="Unassembled WGS sequence"/>
</dbReference>
<reference evidence="2" key="2">
    <citation type="submission" date="2014-06" db="EMBL/GenBank/DDBJ databases">
        <authorList>
            <person name="Genoscope - CEA"/>
        </authorList>
    </citation>
    <scope>NUCLEOTIDE SEQUENCE</scope>
</reference>
<evidence type="ECO:0000313" key="2">
    <source>
        <dbReference type="EMBL" id="CDY49125.1"/>
    </source>
</evidence>
<accession>A0A078IE64</accession>
<sequence>MLPCQLKILNQTYVEITLHTYSSYIKEYIWSKELTLIIYRCMHTSTGMNTSTYTLNFSDKTHTRNMSTRSMRLIDGLFTAVHW</sequence>
<evidence type="ECO:0000313" key="1">
    <source>
        <dbReference type="EMBL" id="CAF2139905.1"/>
    </source>
</evidence>
<protein>
    <submittedName>
        <fullName evidence="1">(rape) hypothetical protein</fullName>
    </submittedName>
    <submittedName>
        <fullName evidence="2">BnaA02g16810D protein</fullName>
    </submittedName>
</protein>
<dbReference type="EMBL" id="HG994356">
    <property type="protein sequence ID" value="CAF2139905.1"/>
    <property type="molecule type" value="Genomic_DNA"/>
</dbReference>
<dbReference type="Proteomes" id="UP001295469">
    <property type="component" value="Chromosome A02"/>
</dbReference>
<gene>
    <name evidence="2" type="primary">BnaA02g16810D</name>
    <name evidence="1" type="ORF">DARMORV10_A02P19180.1</name>
    <name evidence="2" type="ORF">GSBRNA2T00092359001</name>
</gene>
<dbReference type="AlphaFoldDB" id="A0A078IE64"/>